<organism evidence="1 2">
    <name type="scientific">Erysipelothrix inopinata</name>
    <dbReference type="NCBI Taxonomy" id="225084"/>
    <lineage>
        <taxon>Bacteria</taxon>
        <taxon>Bacillati</taxon>
        <taxon>Bacillota</taxon>
        <taxon>Erysipelotrichia</taxon>
        <taxon>Erysipelotrichales</taxon>
        <taxon>Erysipelotrichaceae</taxon>
        <taxon>Erysipelothrix</taxon>
    </lineage>
</organism>
<evidence type="ECO:0000313" key="2">
    <source>
        <dbReference type="Proteomes" id="UP000515928"/>
    </source>
</evidence>
<evidence type="ECO:0000313" key="1">
    <source>
        <dbReference type="EMBL" id="QNN60671.1"/>
    </source>
</evidence>
<evidence type="ECO:0008006" key="3">
    <source>
        <dbReference type="Google" id="ProtNLM"/>
    </source>
</evidence>
<protein>
    <recommendedName>
        <fullName evidence="3">YolD-like family protein</fullName>
    </recommendedName>
</protein>
<sequence length="125" mass="14501">MERKRTKKVFVDYNDYHDRPFGLKWGTAFSLAELTKVITEGQDEALNQVKELPIMSRLEIDEVLQYAFLKSKTISIQLNIRDDNQNLLESIVGKFEGIADDEYLYLGETEIAWESIRNIAIVKVD</sequence>
<name>A0A7G9RYJ6_9FIRM</name>
<gene>
    <name evidence="1" type="ORF">H9L01_09935</name>
</gene>
<dbReference type="Proteomes" id="UP000515928">
    <property type="component" value="Chromosome"/>
</dbReference>
<proteinExistence type="predicted"/>
<dbReference type="RefSeq" id="WP_187533795.1">
    <property type="nucleotide sequence ID" value="NZ_CBCSHU010000005.1"/>
</dbReference>
<dbReference type="KEGG" id="eio:H9L01_09935"/>
<keyword evidence="2" id="KW-1185">Reference proteome</keyword>
<accession>A0A7G9RYJ6</accession>
<reference evidence="1 2" key="1">
    <citation type="submission" date="2020-08" db="EMBL/GenBank/DDBJ databases">
        <title>Genome sequence of Erysipelothrix inopinata DSM 15511T.</title>
        <authorList>
            <person name="Hyun D.-W."/>
            <person name="Bae J.-W."/>
        </authorList>
    </citation>
    <scope>NUCLEOTIDE SEQUENCE [LARGE SCALE GENOMIC DNA]</scope>
    <source>
        <strain evidence="1 2">DSM 15511</strain>
    </source>
</reference>
<dbReference type="EMBL" id="CP060715">
    <property type="protein sequence ID" value="QNN60671.1"/>
    <property type="molecule type" value="Genomic_DNA"/>
</dbReference>
<dbReference type="AlphaFoldDB" id="A0A7G9RYJ6"/>